<name>A0A6C0CBE1_9ZZZZ</name>
<organism evidence="1">
    <name type="scientific">viral metagenome</name>
    <dbReference type="NCBI Taxonomy" id="1070528"/>
    <lineage>
        <taxon>unclassified sequences</taxon>
        <taxon>metagenomes</taxon>
        <taxon>organismal metagenomes</taxon>
    </lineage>
</organism>
<accession>A0A6C0CBE1</accession>
<proteinExistence type="predicted"/>
<evidence type="ECO:0000313" key="1">
    <source>
        <dbReference type="EMBL" id="QHT01751.1"/>
    </source>
</evidence>
<reference evidence="1" key="1">
    <citation type="journal article" date="2020" name="Nature">
        <title>Giant virus diversity and host interactions through global metagenomics.</title>
        <authorList>
            <person name="Schulz F."/>
            <person name="Roux S."/>
            <person name="Paez-Espino D."/>
            <person name="Jungbluth S."/>
            <person name="Walsh D.A."/>
            <person name="Denef V.J."/>
            <person name="McMahon K.D."/>
            <person name="Konstantinidis K.T."/>
            <person name="Eloe-Fadrosh E.A."/>
            <person name="Kyrpides N.C."/>
            <person name="Woyke T."/>
        </authorList>
    </citation>
    <scope>NUCLEOTIDE SEQUENCE</scope>
    <source>
        <strain evidence="1">GVMAG-M-3300020523-10</strain>
    </source>
</reference>
<sequence length="760" mass="87958">MVLSFNPQTRDNYIILTKNNINNLSEGVKILLKTNVSTDNSEYLRTTNSFLPSLSNYSNIIILNYNIFRLSDRTTAVSNCLLTINNIKNNIKFIFTDNKKFGKLVFIKNTNINNYISENNYLLAQSKITSNKLYFHLNYYFNNIDTSSNFHNNSSANNANYDYYKLNIKDYVFRDSSNNFLDTTKADGYDICYNDLMCRIKSITPSNGFTNLYRDSSSSISNFTRFRDISNITSLESIPNTSTTPFRIYNNIYNKYTIYNKKIVYEVDLYYSDNPGIIKTISFETFLIRTNNFEMVKNATSQILFDTSSNIYFLNVQVSTPTKRIRFTTKEDNPYIVYLSLGNFRTGLIQSDIYKHISFPYDSGKINFVENINTSSIYNPLNIKKKYDSLQQYIENQYLYDTELVANILLKRVSAYNIFTSINKIFTIYFNNLFDVNNLKSYYNEFNNIAFTNISGGITRPNISYFNNSANYNINTISFENVTITNPNNLNTKNKTQTTIESSSYNLLKPVLLDVRFNYDSYFNTFFSFDVFNNNKLINTNSISFESLIYTTPSRDFTDVECIYIYHNPETDPNPLYRYPYNNIEIIRDPSNIDTISKAIELLPGASTSTSNSIIIPEKNGSNLSRKMIQGLIGLNNVPKLLSIKPYDENVIVGRGFINQYQIDQECITTTEDIIKNKINANKHSSAKDSLTFTTNKLGKQNFANLVRSNRRNRLSQECIEEIREDIINKTPLPTQVNYSNIVPYTPRFKIFKTGQGHYL</sequence>
<dbReference type="AlphaFoldDB" id="A0A6C0CBE1"/>
<protein>
    <submittedName>
        <fullName evidence="1">Uncharacterized protein</fullName>
    </submittedName>
</protein>
<dbReference type="EMBL" id="MN739380">
    <property type="protein sequence ID" value="QHT01751.1"/>
    <property type="molecule type" value="Genomic_DNA"/>
</dbReference>